<evidence type="ECO:0000256" key="4">
    <source>
        <dbReference type="ARBA" id="ARBA00023125"/>
    </source>
</evidence>
<evidence type="ECO:0000256" key="1">
    <source>
        <dbReference type="ARBA" id="ARBA00004123"/>
    </source>
</evidence>
<feature type="compositionally biased region" description="Basic and acidic residues" evidence="7">
    <location>
        <begin position="148"/>
        <end position="157"/>
    </location>
</feature>
<evidence type="ECO:0000313" key="10">
    <source>
        <dbReference type="EMBL" id="KAK7694921.1"/>
    </source>
</evidence>
<evidence type="ECO:0000256" key="5">
    <source>
        <dbReference type="ARBA" id="ARBA00023163"/>
    </source>
</evidence>
<feature type="region of interest" description="Disordered" evidence="7">
    <location>
        <begin position="645"/>
        <end position="678"/>
    </location>
</feature>
<dbReference type="SMART" id="SM01268">
    <property type="entry name" value="BTD"/>
    <property type="match status" value="1"/>
</dbReference>
<evidence type="ECO:0000259" key="8">
    <source>
        <dbReference type="SMART" id="SM01267"/>
    </source>
</evidence>
<dbReference type="InterPro" id="IPR008967">
    <property type="entry name" value="p53-like_TF_DNA-bd_sf"/>
</dbReference>
<evidence type="ECO:0000259" key="9">
    <source>
        <dbReference type="SMART" id="SM01268"/>
    </source>
</evidence>
<dbReference type="InterPro" id="IPR040159">
    <property type="entry name" value="CLS_fam"/>
</dbReference>
<dbReference type="Pfam" id="PF09270">
    <property type="entry name" value="BTD"/>
    <property type="match status" value="1"/>
</dbReference>
<dbReference type="InterPro" id="IPR015351">
    <property type="entry name" value="RBP-J/Cbf11/Cbf12_DNA-bd"/>
</dbReference>
<feature type="compositionally biased region" description="Low complexity" evidence="7">
    <location>
        <begin position="40"/>
        <end position="87"/>
    </location>
</feature>
<dbReference type="SMART" id="SM01267">
    <property type="entry name" value="LAG1_DNAbind"/>
    <property type="match status" value="1"/>
</dbReference>
<evidence type="ECO:0000256" key="7">
    <source>
        <dbReference type="SAM" id="MobiDB-lite"/>
    </source>
</evidence>
<gene>
    <name evidence="10" type="ORF">QCA50_002109</name>
</gene>
<keyword evidence="11" id="KW-1185">Reference proteome</keyword>
<dbReference type="PANTHER" id="PTHR10665">
    <property type="entry name" value="RECOMBINING BINDING PROTEIN SUPPRESSOR OF HAIRLESS"/>
    <property type="match status" value="1"/>
</dbReference>
<keyword evidence="4" id="KW-0238">DNA-binding</keyword>
<evidence type="ECO:0000313" key="11">
    <source>
        <dbReference type="Proteomes" id="UP001385951"/>
    </source>
</evidence>
<dbReference type="SUPFAM" id="SSF49417">
    <property type="entry name" value="p53-like transcription factors"/>
    <property type="match status" value="1"/>
</dbReference>
<organism evidence="10 11">
    <name type="scientific">Cerrena zonata</name>
    <dbReference type="NCBI Taxonomy" id="2478898"/>
    <lineage>
        <taxon>Eukaryota</taxon>
        <taxon>Fungi</taxon>
        <taxon>Dikarya</taxon>
        <taxon>Basidiomycota</taxon>
        <taxon>Agaricomycotina</taxon>
        <taxon>Agaricomycetes</taxon>
        <taxon>Polyporales</taxon>
        <taxon>Cerrenaceae</taxon>
        <taxon>Cerrena</taxon>
    </lineage>
</organism>
<proteinExistence type="inferred from homology"/>
<protein>
    <submittedName>
        <fullName evidence="10">Uncharacterized protein</fullName>
    </submittedName>
</protein>
<dbReference type="Proteomes" id="UP001385951">
    <property type="component" value="Unassembled WGS sequence"/>
</dbReference>
<keyword evidence="3" id="KW-0805">Transcription regulation</keyword>
<sequence length="742" mass="79933">MRTYPVYPPLPPPFAPPTHEHFPMAPLAAVDSHDHRDPASIPSIQHPSRPQSPQQPQLASTTSNKSNSDSQGSSVTTSPVHPTSTSVAGPEHAALHSVMAATHPPVLTHQPTTTQTNTWSPPSNGTVTQHVNRLPPAPGASVNRPNKRKLDDTEGDPHNKIRRVVQEHTSQDPSRARPMTTVLCLHAAVAQKSYGSEKRFLCPPPVVHIEGPIWNMKSQQLSMAVVSEGGERSFHQRAPLDQSLSASFKFLHVSGTAKSKSFQLSLDIAEPGATTATDGAEATGDGRIWASFDSAPVTIISKPSKKTAKTRNLSSCILAGGPVSLFNRINSQTVRTKYMTVDQTQLCASNTSWSAFNVNVIRPYGDVPPLAGPQPQPVTYGSEISLSETMSGTQTAPLVIRKVDKGRIVADDGGPVSQMQKIALQRINPDGTRHYLSAAGPMPTAPGSVPPTSPNLAHQTGTHPLLFQAPRVREEVKDGQRVMTDEVDDFLCWTIVGISKFQYTFFDAFGQGDTVPDTPITPFPTLFTAPVYNAKNQTLDLTVANFFCQNPKDGSPCPLDVYLGSIGPLRLRAYQSSMTGPLTAVSPFIRIVHNHNSPDREEYQRFGGLPPINMEDAALAPKTGPVHTIVVVDLPPIQEIIRALEDDATLPTGPPTNGERRSSPPNSDSATRPDPRTISGRNLPLLFIRSFDGVGYHSGRAIVVDSMFVTPDMAGIGGIDPMTTNPNFFGGSNLQGWALRVV</sequence>
<evidence type="ECO:0000256" key="3">
    <source>
        <dbReference type="ARBA" id="ARBA00023015"/>
    </source>
</evidence>
<dbReference type="Pfam" id="PF09271">
    <property type="entry name" value="LAG1-DNAbind"/>
    <property type="match status" value="2"/>
</dbReference>
<comment type="caution">
    <text evidence="10">The sequence shown here is derived from an EMBL/GenBank/DDBJ whole genome shotgun (WGS) entry which is preliminary data.</text>
</comment>
<dbReference type="InterPro" id="IPR036358">
    <property type="entry name" value="BTD_sf"/>
</dbReference>
<dbReference type="EMBL" id="JASBNA010000002">
    <property type="protein sequence ID" value="KAK7694921.1"/>
    <property type="molecule type" value="Genomic_DNA"/>
</dbReference>
<keyword evidence="6" id="KW-0539">Nucleus</keyword>
<name>A0AAW0GYH1_9APHY</name>
<keyword evidence="5" id="KW-0804">Transcription</keyword>
<feature type="compositionally biased region" description="Low complexity" evidence="7">
    <location>
        <begin position="106"/>
        <end position="124"/>
    </location>
</feature>
<dbReference type="Gene3D" id="2.80.10.50">
    <property type="match status" value="1"/>
</dbReference>
<feature type="region of interest" description="Disordered" evidence="7">
    <location>
        <begin position="1"/>
        <end position="89"/>
    </location>
</feature>
<reference evidence="10 11" key="1">
    <citation type="submission" date="2022-09" db="EMBL/GenBank/DDBJ databases">
        <authorList>
            <person name="Palmer J.M."/>
        </authorList>
    </citation>
    <scope>NUCLEOTIDE SEQUENCE [LARGE SCALE GENOMIC DNA]</scope>
    <source>
        <strain evidence="10 11">DSM 7382</strain>
    </source>
</reference>
<dbReference type="SUPFAM" id="SSF110217">
    <property type="entry name" value="DNA-binding protein LAG-1 (CSL)"/>
    <property type="match status" value="1"/>
</dbReference>
<dbReference type="GO" id="GO:0000978">
    <property type="term" value="F:RNA polymerase II cis-regulatory region sequence-specific DNA binding"/>
    <property type="evidence" value="ECO:0007669"/>
    <property type="project" value="InterPro"/>
</dbReference>
<dbReference type="InterPro" id="IPR015350">
    <property type="entry name" value="Beta-trefoil_DNA-bd_dom"/>
</dbReference>
<dbReference type="GO" id="GO:0001228">
    <property type="term" value="F:DNA-binding transcription activator activity, RNA polymerase II-specific"/>
    <property type="evidence" value="ECO:0007669"/>
    <property type="project" value="InterPro"/>
</dbReference>
<evidence type="ECO:0000256" key="2">
    <source>
        <dbReference type="ARBA" id="ARBA00009704"/>
    </source>
</evidence>
<dbReference type="GO" id="GO:0005634">
    <property type="term" value="C:nucleus"/>
    <property type="evidence" value="ECO:0007669"/>
    <property type="project" value="UniProtKB-SubCell"/>
</dbReference>
<dbReference type="AlphaFoldDB" id="A0AAW0GYH1"/>
<feature type="domain" description="Beta-trefoil DNA-binding" evidence="9">
    <location>
        <begin position="315"/>
        <end position="493"/>
    </location>
</feature>
<dbReference type="InterPro" id="IPR037095">
    <property type="entry name" value="RBP-J/Cbf11_DNA-bd_sf"/>
</dbReference>
<feature type="compositionally biased region" description="Pro residues" evidence="7">
    <location>
        <begin position="1"/>
        <end position="16"/>
    </location>
</feature>
<evidence type="ECO:0000256" key="6">
    <source>
        <dbReference type="ARBA" id="ARBA00023242"/>
    </source>
</evidence>
<feature type="region of interest" description="Disordered" evidence="7">
    <location>
        <begin position="106"/>
        <end position="157"/>
    </location>
</feature>
<dbReference type="Gene3D" id="2.60.40.1450">
    <property type="entry name" value="LAG1, DNA binding domain"/>
    <property type="match status" value="1"/>
</dbReference>
<feature type="domain" description="RBP-J/Cbf11/Cbf12 DNA binding" evidence="8">
    <location>
        <begin position="181"/>
        <end position="314"/>
    </location>
</feature>
<accession>A0AAW0GYH1</accession>
<comment type="similarity">
    <text evidence="2">Belongs to the Su(H) family.</text>
</comment>
<comment type="subcellular location">
    <subcellularLocation>
        <location evidence="1">Nucleus</location>
    </subcellularLocation>
</comment>